<feature type="binding site" evidence="10">
    <location>
        <position position="314"/>
    </location>
    <ligand>
        <name>NAD(+)</name>
        <dbReference type="ChEBI" id="CHEBI:57540"/>
    </ligand>
</feature>
<evidence type="ECO:0000256" key="5">
    <source>
        <dbReference type="ARBA" id="ARBA00023027"/>
    </source>
</evidence>
<comment type="catalytic activity">
    <reaction evidence="6 7">
        <text>UDP-alpha-D-glucose + 2 NAD(+) + H2O = UDP-alpha-D-glucuronate + 2 NADH + 3 H(+)</text>
        <dbReference type="Rhea" id="RHEA:23596"/>
        <dbReference type="ChEBI" id="CHEBI:15377"/>
        <dbReference type="ChEBI" id="CHEBI:15378"/>
        <dbReference type="ChEBI" id="CHEBI:57540"/>
        <dbReference type="ChEBI" id="CHEBI:57945"/>
        <dbReference type="ChEBI" id="CHEBI:58052"/>
        <dbReference type="ChEBI" id="CHEBI:58885"/>
        <dbReference type="EC" id="1.1.1.22"/>
    </reaction>
</comment>
<feature type="binding site" evidence="9">
    <location>
        <begin position="242"/>
        <end position="246"/>
    </location>
    <ligand>
        <name>substrate</name>
    </ligand>
</feature>
<name>A0A090S3I0_9VIBR</name>
<evidence type="ECO:0000259" key="11">
    <source>
        <dbReference type="SMART" id="SM00984"/>
    </source>
</evidence>
<comment type="caution">
    <text evidence="12">The sequence shown here is derived from an EMBL/GenBank/DDBJ whole genome shotgun (WGS) entry which is preliminary data.</text>
</comment>
<dbReference type="InterPro" id="IPR036220">
    <property type="entry name" value="UDP-Glc/GDP-Man_DH_C_sf"/>
</dbReference>
<evidence type="ECO:0000256" key="10">
    <source>
        <dbReference type="PIRSR" id="PIRSR500134-3"/>
    </source>
</evidence>
<gene>
    <name evidence="12" type="ORF">JCM19235_2800</name>
</gene>
<dbReference type="Pfam" id="PF00984">
    <property type="entry name" value="UDPG_MGDP_dh"/>
    <property type="match status" value="1"/>
</dbReference>
<protein>
    <recommendedName>
        <fullName evidence="3 7">UDP-glucose 6-dehydrogenase</fullName>
        <ecNumber evidence="3 7">1.1.1.22</ecNumber>
    </recommendedName>
</protein>
<feature type="binding site" evidence="9">
    <location>
        <position position="306"/>
    </location>
    <ligand>
        <name>substrate</name>
    </ligand>
</feature>
<evidence type="ECO:0000256" key="1">
    <source>
        <dbReference type="ARBA" id="ARBA00004701"/>
    </source>
</evidence>
<dbReference type="Gene3D" id="3.40.50.720">
    <property type="entry name" value="NAD(P)-binding Rossmann-like Domain"/>
    <property type="match status" value="2"/>
</dbReference>
<dbReference type="GO" id="GO:0006065">
    <property type="term" value="P:UDP-glucuronate biosynthetic process"/>
    <property type="evidence" value="ECO:0007669"/>
    <property type="project" value="UniProtKB-UniPathway"/>
</dbReference>
<evidence type="ECO:0000313" key="13">
    <source>
        <dbReference type="Proteomes" id="UP000029228"/>
    </source>
</evidence>
<feature type="binding site" evidence="9">
    <location>
        <position position="197"/>
    </location>
    <ligand>
        <name>substrate</name>
    </ligand>
</feature>
<dbReference type="SUPFAM" id="SSF52413">
    <property type="entry name" value="UDP-glucose/GDP-mannose dehydrogenase C-terminal domain"/>
    <property type="match status" value="1"/>
</dbReference>
<feature type="binding site" evidence="9">
    <location>
        <position position="307"/>
    </location>
    <ligand>
        <name>substrate</name>
    </ligand>
</feature>
<comment type="pathway">
    <text evidence="1">Nucleotide-sugar biosynthesis; UDP-alpha-D-glucuronate biosynthesis; UDP-alpha-D-glucuronate from UDP-alpha-D-glucose: step 1/1.</text>
</comment>
<dbReference type="EC" id="1.1.1.22" evidence="3 7"/>
<sequence length="388" mass="43325">MKIAVAGTGYVGLSNAMLLAQNHEVVAVDINAEKVEMLCNGQSPIVDSEIETFLKRDDLNFTATLDKELAYRSADYVIVATPTDYDPQTNYFNTGSVEAVIKDVIAVNPDAVIVIKSTIPVGYTVRIREELDTENVFFSPEFLREGSALYDNLNPSRIIIGERSERAKVFGDLLLEGAQKENIDVLYTDSTEAEAVKLFSNTYLAMRVAYFNELDSYAEALGLDTRQIIEGVALDPRIGGHYCNPSFGYGGYCLPKDTKQLLANYQEVPNNIIGAIVDANRTRKDFIAESILKRNPKVVGVYRLIMKSGSDNFRASSIQGIMKRLKAKGIEVIVYEPVLKEEHFFHSRVIQDVDAFKQEADLIISNRMLPELEDVADKVYTRDLFGND</sequence>
<organism evidence="12 13">
    <name type="scientific">Vibrio maritimus</name>
    <dbReference type="NCBI Taxonomy" id="990268"/>
    <lineage>
        <taxon>Bacteria</taxon>
        <taxon>Pseudomonadati</taxon>
        <taxon>Pseudomonadota</taxon>
        <taxon>Gammaproteobacteria</taxon>
        <taxon>Vibrionales</taxon>
        <taxon>Vibrionaceae</taxon>
        <taxon>Vibrio</taxon>
    </lineage>
</organism>
<feature type="binding site" evidence="10">
    <location>
        <position position="29"/>
    </location>
    <ligand>
        <name>NAD(+)</name>
        <dbReference type="ChEBI" id="CHEBI:57540"/>
    </ligand>
</feature>
<dbReference type="PIRSF" id="PIRSF500134">
    <property type="entry name" value="UDPglc_DH_bac"/>
    <property type="match status" value="1"/>
</dbReference>
<dbReference type="PIRSF" id="PIRSF000124">
    <property type="entry name" value="UDPglc_GDPman_dh"/>
    <property type="match status" value="1"/>
</dbReference>
<evidence type="ECO:0000256" key="7">
    <source>
        <dbReference type="PIRNR" id="PIRNR000124"/>
    </source>
</evidence>
<reference evidence="12 13" key="1">
    <citation type="submission" date="2014-09" db="EMBL/GenBank/DDBJ databases">
        <title>Vibrio maritimus JCM 19235. (C45) whole genome shotgun sequence.</title>
        <authorList>
            <person name="Sawabe T."/>
            <person name="Meirelles P."/>
            <person name="Nakanishi M."/>
            <person name="Sayaka M."/>
            <person name="Hattori M."/>
            <person name="Ohkuma M."/>
        </authorList>
    </citation>
    <scope>NUCLEOTIDE SEQUENCE [LARGE SCALE GENOMIC DNA]</scope>
    <source>
        <strain evidence="13">JCM19235</strain>
    </source>
</reference>
<dbReference type="InterPro" id="IPR036291">
    <property type="entry name" value="NAD(P)-bd_dom_sf"/>
</dbReference>
<proteinExistence type="inferred from homology"/>
<dbReference type="Pfam" id="PF03720">
    <property type="entry name" value="UDPG_MGDP_dh_C"/>
    <property type="match status" value="1"/>
</dbReference>
<evidence type="ECO:0000256" key="9">
    <source>
        <dbReference type="PIRSR" id="PIRSR500134-2"/>
    </source>
</evidence>
<dbReference type="SUPFAM" id="SSF51735">
    <property type="entry name" value="NAD(P)-binding Rossmann-fold domains"/>
    <property type="match status" value="1"/>
</dbReference>
<dbReference type="PANTHER" id="PTHR43750">
    <property type="entry name" value="UDP-GLUCOSE 6-DEHYDROGENASE TUAD"/>
    <property type="match status" value="1"/>
</dbReference>
<dbReference type="InterPro" id="IPR008927">
    <property type="entry name" value="6-PGluconate_DH-like_C_sf"/>
</dbReference>
<dbReference type="GO" id="GO:0003979">
    <property type="term" value="F:UDP-glucose 6-dehydrogenase activity"/>
    <property type="evidence" value="ECO:0007669"/>
    <property type="project" value="UniProtKB-EC"/>
</dbReference>
<evidence type="ECO:0000256" key="2">
    <source>
        <dbReference type="ARBA" id="ARBA00006601"/>
    </source>
</evidence>
<evidence type="ECO:0000256" key="6">
    <source>
        <dbReference type="ARBA" id="ARBA00047473"/>
    </source>
</evidence>
<dbReference type="Gene3D" id="1.10.1040.10">
    <property type="entry name" value="N-(1-d-carboxylethyl)-l-norvaline Dehydrogenase, domain 2"/>
    <property type="match status" value="1"/>
</dbReference>
<dbReference type="EMBL" id="BBMR01000011">
    <property type="protein sequence ID" value="GAL22106.1"/>
    <property type="molecule type" value="Genomic_DNA"/>
</dbReference>
<dbReference type="InterPro" id="IPR028357">
    <property type="entry name" value="UDPglc_DH_bac"/>
</dbReference>
<dbReference type="SMART" id="SM00984">
    <property type="entry name" value="UDPG_MGDP_dh_C"/>
    <property type="match status" value="1"/>
</dbReference>
<feature type="binding site" evidence="9">
    <location>
        <begin position="142"/>
        <end position="145"/>
    </location>
    <ligand>
        <name>substrate</name>
    </ligand>
</feature>
<comment type="similarity">
    <text evidence="2 7">Belongs to the UDP-glucose/GDP-mannose dehydrogenase family.</text>
</comment>
<dbReference type="UniPathway" id="UPA00038">
    <property type="reaction ID" value="UER00491"/>
</dbReference>
<dbReference type="OrthoDB" id="9803238at2"/>
<dbReference type="GO" id="GO:0000271">
    <property type="term" value="P:polysaccharide biosynthetic process"/>
    <property type="evidence" value="ECO:0007669"/>
    <property type="project" value="InterPro"/>
</dbReference>
<feature type="binding site" evidence="9">
    <location>
        <position position="388"/>
    </location>
    <ligand>
        <name>substrate</name>
    </ligand>
</feature>
<feature type="active site" description="Nucleophile" evidence="8">
    <location>
        <position position="253"/>
    </location>
</feature>
<dbReference type="InterPro" id="IPR014027">
    <property type="entry name" value="UDP-Glc/GDP-Man_DH_C"/>
</dbReference>
<dbReference type="PANTHER" id="PTHR43750:SF2">
    <property type="entry name" value="UDP-GLUCOSE 6-DEHYDROGENASE"/>
    <property type="match status" value="1"/>
</dbReference>
<accession>A0A090S3I0</accession>
<dbReference type="NCBIfam" id="TIGR03026">
    <property type="entry name" value="NDP-sugDHase"/>
    <property type="match status" value="1"/>
</dbReference>
<feature type="binding site" evidence="9">
    <location>
        <position position="250"/>
    </location>
    <ligand>
        <name>substrate</name>
    </ligand>
</feature>
<dbReference type="InterPro" id="IPR013328">
    <property type="entry name" value="6PGD_dom2"/>
</dbReference>
<dbReference type="AlphaFoldDB" id="A0A090S3I0"/>
<dbReference type="InterPro" id="IPR001732">
    <property type="entry name" value="UDP-Glc/GDP-Man_DH_N"/>
</dbReference>
<evidence type="ECO:0000256" key="8">
    <source>
        <dbReference type="PIRSR" id="PIRSR500134-1"/>
    </source>
</evidence>
<dbReference type="Pfam" id="PF03721">
    <property type="entry name" value="UDPG_MGDP_dh_N"/>
    <property type="match status" value="1"/>
</dbReference>
<evidence type="ECO:0000313" key="12">
    <source>
        <dbReference type="EMBL" id="GAL22106.1"/>
    </source>
</evidence>
<feature type="binding site" evidence="10">
    <location>
        <position position="256"/>
    </location>
    <ligand>
        <name>NAD(+)</name>
        <dbReference type="ChEBI" id="CHEBI:57540"/>
    </ligand>
</feature>
<feature type="binding site" evidence="10">
    <location>
        <position position="118"/>
    </location>
    <ligand>
        <name>NAD(+)</name>
        <dbReference type="ChEBI" id="CHEBI:57540"/>
    </ligand>
</feature>
<dbReference type="InterPro" id="IPR014026">
    <property type="entry name" value="UDP-Glc/GDP-Man_DH_dimer"/>
</dbReference>
<feature type="binding site" evidence="10">
    <location>
        <position position="34"/>
    </location>
    <ligand>
        <name>NAD(+)</name>
        <dbReference type="ChEBI" id="CHEBI:57540"/>
    </ligand>
</feature>
<keyword evidence="13" id="KW-1185">Reference proteome</keyword>
<dbReference type="Proteomes" id="UP000029228">
    <property type="component" value="Unassembled WGS sequence"/>
</dbReference>
<dbReference type="GO" id="GO:0051287">
    <property type="term" value="F:NAD binding"/>
    <property type="evidence" value="ECO:0007669"/>
    <property type="project" value="InterPro"/>
</dbReference>
<dbReference type="SUPFAM" id="SSF48179">
    <property type="entry name" value="6-phosphogluconate dehydrogenase C-terminal domain-like"/>
    <property type="match status" value="1"/>
</dbReference>
<feature type="domain" description="UDP-glucose/GDP-mannose dehydrogenase C-terminal" evidence="11">
    <location>
        <begin position="300"/>
        <end position="387"/>
    </location>
</feature>
<dbReference type="FunFam" id="3.40.50.720:FF:000297">
    <property type="entry name" value="UDP-glucose 6-dehydrogenase"/>
    <property type="match status" value="1"/>
</dbReference>
<feature type="binding site" evidence="10">
    <location>
        <position position="145"/>
    </location>
    <ligand>
        <name>NAD(+)</name>
        <dbReference type="ChEBI" id="CHEBI:57540"/>
    </ligand>
</feature>
<keyword evidence="5 7" id="KW-0520">NAD</keyword>
<keyword evidence="4 7" id="KW-0560">Oxidoreductase</keyword>
<evidence type="ECO:0000256" key="3">
    <source>
        <dbReference type="ARBA" id="ARBA00012954"/>
    </source>
</evidence>
<dbReference type="InterPro" id="IPR017476">
    <property type="entry name" value="UDP-Glc/GDP-Man"/>
</dbReference>
<feature type="binding site" evidence="10">
    <location>
        <position position="83"/>
    </location>
    <ligand>
        <name>NAD(+)</name>
        <dbReference type="ChEBI" id="CHEBI:57540"/>
    </ligand>
</feature>
<evidence type="ECO:0000256" key="4">
    <source>
        <dbReference type="ARBA" id="ARBA00023002"/>
    </source>
</evidence>
<dbReference type="STRING" id="990268.JCM19235_2800"/>